<dbReference type="InterPro" id="IPR002938">
    <property type="entry name" value="FAD-bd"/>
</dbReference>
<keyword evidence="5" id="KW-1185">Reference proteome</keyword>
<keyword evidence="2" id="KW-0503">Monooxygenase</keyword>
<dbReference type="Proteomes" id="UP001501116">
    <property type="component" value="Unassembled WGS sequence"/>
</dbReference>
<evidence type="ECO:0000256" key="1">
    <source>
        <dbReference type="ARBA" id="ARBA00023002"/>
    </source>
</evidence>
<dbReference type="SUPFAM" id="SSF51905">
    <property type="entry name" value="FAD/NAD(P)-binding domain"/>
    <property type="match status" value="1"/>
</dbReference>
<evidence type="ECO:0000313" key="5">
    <source>
        <dbReference type="Proteomes" id="UP001501116"/>
    </source>
</evidence>
<protein>
    <recommendedName>
        <fullName evidence="3">FAD-binding domain-containing protein</fullName>
    </recommendedName>
</protein>
<sequence>MSMLVVTPERGVSRPSGETLADHLQGFEGPLAQIRERLVDDPAGIVYSPPVEMNLPLPWHRGRVMVLGDVAHTAVPHLTQGAAMAIEDAVVLADEVTRDRHVVESLRAVEQLRHPPAVTAGFVANTIASALFDLLNRQHGLPSSGACRRVAA</sequence>
<feature type="domain" description="FAD-binding" evidence="3">
    <location>
        <begin position="58"/>
        <end position="94"/>
    </location>
</feature>
<evidence type="ECO:0000313" key="4">
    <source>
        <dbReference type="EMBL" id="GAA1960688.1"/>
    </source>
</evidence>
<dbReference type="PANTHER" id="PTHR13789:SF309">
    <property type="entry name" value="PUTATIVE (AFU_ORTHOLOGUE AFUA_6G14510)-RELATED"/>
    <property type="match status" value="1"/>
</dbReference>
<name>A0ABN2QYZ6_9PSEU</name>
<evidence type="ECO:0000256" key="2">
    <source>
        <dbReference type="ARBA" id="ARBA00023033"/>
    </source>
</evidence>
<organism evidence="4 5">
    <name type="scientific">Amycolatopsis minnesotensis</name>
    <dbReference type="NCBI Taxonomy" id="337894"/>
    <lineage>
        <taxon>Bacteria</taxon>
        <taxon>Bacillati</taxon>
        <taxon>Actinomycetota</taxon>
        <taxon>Actinomycetes</taxon>
        <taxon>Pseudonocardiales</taxon>
        <taxon>Pseudonocardiaceae</taxon>
        <taxon>Amycolatopsis</taxon>
    </lineage>
</organism>
<dbReference type="InterPro" id="IPR036188">
    <property type="entry name" value="FAD/NAD-bd_sf"/>
</dbReference>
<dbReference type="InterPro" id="IPR050493">
    <property type="entry name" value="FAD-dep_Monooxygenase_BioMet"/>
</dbReference>
<reference evidence="4 5" key="1">
    <citation type="journal article" date="2019" name="Int. J. Syst. Evol. Microbiol.">
        <title>The Global Catalogue of Microorganisms (GCM) 10K type strain sequencing project: providing services to taxonomists for standard genome sequencing and annotation.</title>
        <authorList>
            <consortium name="The Broad Institute Genomics Platform"/>
            <consortium name="The Broad Institute Genome Sequencing Center for Infectious Disease"/>
            <person name="Wu L."/>
            <person name="Ma J."/>
        </authorList>
    </citation>
    <scope>NUCLEOTIDE SEQUENCE [LARGE SCALE GENOMIC DNA]</scope>
    <source>
        <strain evidence="4 5">JCM 14545</strain>
    </source>
</reference>
<keyword evidence="1" id="KW-0560">Oxidoreductase</keyword>
<comment type="caution">
    <text evidence="4">The sequence shown here is derived from an EMBL/GenBank/DDBJ whole genome shotgun (WGS) entry which is preliminary data.</text>
</comment>
<accession>A0ABN2QYZ6</accession>
<dbReference type="Pfam" id="PF01494">
    <property type="entry name" value="FAD_binding_3"/>
    <property type="match status" value="1"/>
</dbReference>
<gene>
    <name evidence="4" type="ORF">GCM10009754_34140</name>
</gene>
<evidence type="ECO:0000259" key="3">
    <source>
        <dbReference type="Pfam" id="PF01494"/>
    </source>
</evidence>
<proteinExistence type="predicted"/>
<dbReference type="PANTHER" id="PTHR13789">
    <property type="entry name" value="MONOOXYGENASE"/>
    <property type="match status" value="1"/>
</dbReference>
<dbReference type="EMBL" id="BAAANN010000012">
    <property type="protein sequence ID" value="GAA1960688.1"/>
    <property type="molecule type" value="Genomic_DNA"/>
</dbReference>
<dbReference type="Gene3D" id="3.50.50.60">
    <property type="entry name" value="FAD/NAD(P)-binding domain"/>
    <property type="match status" value="1"/>
</dbReference>